<organism evidence="3 5">
    <name type="scientific">Clostridium formicaceticum</name>
    <dbReference type="NCBI Taxonomy" id="1497"/>
    <lineage>
        <taxon>Bacteria</taxon>
        <taxon>Bacillati</taxon>
        <taxon>Bacillota</taxon>
        <taxon>Clostridia</taxon>
        <taxon>Eubacteriales</taxon>
        <taxon>Clostridiaceae</taxon>
        <taxon>Clostridium</taxon>
    </lineage>
</organism>
<evidence type="ECO:0000313" key="3">
    <source>
        <dbReference type="EMBL" id="ARE85764.1"/>
    </source>
</evidence>
<dbReference type="InterPro" id="IPR000866">
    <property type="entry name" value="AhpC/TSA"/>
</dbReference>
<feature type="domain" description="Thioredoxin" evidence="1">
    <location>
        <begin position="26"/>
        <end position="175"/>
    </location>
</feature>
<reference evidence="2 4" key="1">
    <citation type="submission" date="2016-10" db="EMBL/GenBank/DDBJ databases">
        <title>Complete Genome Sequence of Acetogen Clostridium formicoaceticum ATCC 27076.</title>
        <authorList>
            <person name="Bao T."/>
            <person name="Cheng C."/>
            <person name="Zhao J."/>
            <person name="Yang S.-T."/>
            <person name="Wang J."/>
            <person name="Wang M."/>
        </authorList>
    </citation>
    <scope>NUCLEOTIDE SEQUENCE [LARGE SCALE GENOMIC DNA]</scope>
    <source>
        <strain evidence="2 4">ATCC 27076</strain>
    </source>
</reference>
<evidence type="ECO:0000313" key="5">
    <source>
        <dbReference type="Proteomes" id="UP000192478"/>
    </source>
</evidence>
<dbReference type="Pfam" id="PF00578">
    <property type="entry name" value="AhpC-TSA"/>
    <property type="match status" value="1"/>
</dbReference>
<proteinExistence type="predicted"/>
<keyword evidence="4" id="KW-1185">Reference proteome</keyword>
<evidence type="ECO:0000313" key="4">
    <source>
        <dbReference type="Proteomes" id="UP000177894"/>
    </source>
</evidence>
<dbReference type="PROSITE" id="PS51352">
    <property type="entry name" value="THIOREDOXIN_2"/>
    <property type="match status" value="1"/>
</dbReference>
<gene>
    <name evidence="2" type="ORF">BJL90_05945</name>
    <name evidence="3" type="ORF">CLFO_00800</name>
</gene>
<dbReference type="GO" id="GO:0016209">
    <property type="term" value="F:antioxidant activity"/>
    <property type="evidence" value="ECO:0007669"/>
    <property type="project" value="InterPro"/>
</dbReference>
<dbReference type="EMBL" id="CP020559">
    <property type="protein sequence ID" value="ARE85764.1"/>
    <property type="molecule type" value="Genomic_DNA"/>
</dbReference>
<dbReference type="Gene3D" id="3.40.30.10">
    <property type="entry name" value="Glutaredoxin"/>
    <property type="match status" value="1"/>
</dbReference>
<dbReference type="KEGG" id="cfm:BJL90_05945"/>
<protein>
    <submittedName>
        <fullName evidence="3">Thiol-disulfide oxidoreductase</fullName>
    </submittedName>
</protein>
<dbReference type="InterPro" id="IPR036249">
    <property type="entry name" value="Thioredoxin-like_sf"/>
</dbReference>
<dbReference type="AlphaFoldDB" id="A0AAC9RHS0"/>
<dbReference type="GO" id="GO:0016491">
    <property type="term" value="F:oxidoreductase activity"/>
    <property type="evidence" value="ECO:0007669"/>
    <property type="project" value="InterPro"/>
</dbReference>
<dbReference type="CDD" id="cd02966">
    <property type="entry name" value="TlpA_like_family"/>
    <property type="match status" value="1"/>
</dbReference>
<evidence type="ECO:0000313" key="2">
    <source>
        <dbReference type="EMBL" id="AOY75477.1"/>
    </source>
</evidence>
<dbReference type="PANTHER" id="PTHR42852">
    <property type="entry name" value="THIOL:DISULFIDE INTERCHANGE PROTEIN DSBE"/>
    <property type="match status" value="1"/>
</dbReference>
<dbReference type="EMBL" id="CP017603">
    <property type="protein sequence ID" value="AOY75477.1"/>
    <property type="molecule type" value="Genomic_DNA"/>
</dbReference>
<reference evidence="3 5" key="2">
    <citation type="submission" date="2017-03" db="EMBL/GenBank/DDBJ databases">
        <title>Complete sequence of Clostridium formicaceticum DSM 92.</title>
        <authorList>
            <person name="Poehlein A."/>
            <person name="Karl M."/>
            <person name="Bengelsdorf F.R."/>
            <person name="Duerre P."/>
            <person name="Daniel R."/>
        </authorList>
    </citation>
    <scope>NUCLEOTIDE SEQUENCE [LARGE SCALE GENOMIC DNA]</scope>
    <source>
        <strain evidence="3 5">DSM 92</strain>
    </source>
</reference>
<accession>A0AAC9RHS0</accession>
<dbReference type="PANTHER" id="PTHR42852:SF13">
    <property type="entry name" value="PROTEIN DIPZ"/>
    <property type="match status" value="1"/>
</dbReference>
<dbReference type="SUPFAM" id="SSF52833">
    <property type="entry name" value="Thioredoxin-like"/>
    <property type="match status" value="1"/>
</dbReference>
<dbReference type="Proteomes" id="UP000192478">
    <property type="component" value="Chromosome"/>
</dbReference>
<dbReference type="InterPro" id="IPR013766">
    <property type="entry name" value="Thioredoxin_domain"/>
</dbReference>
<dbReference type="Proteomes" id="UP000177894">
    <property type="component" value="Chromosome"/>
</dbReference>
<dbReference type="RefSeq" id="WP_070965297.1">
    <property type="nucleotide sequence ID" value="NZ_CP017603.1"/>
</dbReference>
<evidence type="ECO:0000259" key="1">
    <source>
        <dbReference type="PROSITE" id="PS51352"/>
    </source>
</evidence>
<sequence length="177" mass="20386">MLKSKWLVFIIILVLVLQVGCSEKSQEITQESPPIEKEENLKEEIPIDTYEEIDSLEEIIADRLAILAFWVSWSEESKQQLEILENVYKLVEEDVVVIGVHATAFDTISKEEILQDIEAYPFEMLLDEGGEMKEAYYVGNFPTMVFLDKKGKVVHTYTTLIEEDVILEKLTLLLESL</sequence>
<dbReference type="InterPro" id="IPR050553">
    <property type="entry name" value="Thioredoxin_ResA/DsbE_sf"/>
</dbReference>
<name>A0AAC9RHS0_9CLOT</name>